<dbReference type="GO" id="GO:0016114">
    <property type="term" value="P:terpenoid biosynthetic process"/>
    <property type="evidence" value="ECO:0007669"/>
    <property type="project" value="UniProtKB-UniPathway"/>
</dbReference>
<accession>A0A346CEA5</accession>
<evidence type="ECO:0000256" key="6">
    <source>
        <dbReference type="ARBA" id="ARBA00023004"/>
    </source>
</evidence>
<name>A0A346CEA5_TANCI</name>
<organism evidence="10">
    <name type="scientific">Tanacetum cinerariifolium</name>
    <name type="common">Dalmatian daisy</name>
    <name type="synonym">Chrysanthemum cinerariifolium</name>
    <dbReference type="NCBI Taxonomy" id="118510"/>
    <lineage>
        <taxon>Eukaryota</taxon>
        <taxon>Viridiplantae</taxon>
        <taxon>Streptophyta</taxon>
        <taxon>Embryophyta</taxon>
        <taxon>Tracheophyta</taxon>
        <taxon>Spermatophyta</taxon>
        <taxon>Magnoliopsida</taxon>
        <taxon>eudicotyledons</taxon>
        <taxon>Gunneridae</taxon>
        <taxon>Pentapetalae</taxon>
        <taxon>asterids</taxon>
        <taxon>campanulids</taxon>
        <taxon>Asterales</taxon>
        <taxon>Asteraceae</taxon>
        <taxon>Asteroideae</taxon>
        <taxon>Anthemideae</taxon>
        <taxon>Anthemidinae</taxon>
        <taxon>Tanacetum</taxon>
    </lineage>
</organism>
<dbReference type="AlphaFoldDB" id="A0A346CEA5"/>
<keyword evidence="5 9" id="KW-0560">Oxidoreductase</keyword>
<keyword evidence="7 9" id="KW-0503">Monooxygenase</keyword>
<evidence type="ECO:0000256" key="5">
    <source>
        <dbReference type="ARBA" id="ARBA00023002"/>
    </source>
</evidence>
<comment type="pathway">
    <text evidence="1">Secondary metabolite biosynthesis; terpenoid biosynthesis.</text>
</comment>
<evidence type="ECO:0000256" key="3">
    <source>
        <dbReference type="ARBA" id="ARBA00022617"/>
    </source>
</evidence>
<dbReference type="CDD" id="cd11072">
    <property type="entry name" value="CYP71-like"/>
    <property type="match status" value="1"/>
</dbReference>
<evidence type="ECO:0000256" key="2">
    <source>
        <dbReference type="ARBA" id="ARBA00010617"/>
    </source>
</evidence>
<dbReference type="PANTHER" id="PTHR47955:SF16">
    <property type="entry name" value="CYTOCHROME P450"/>
    <property type="match status" value="1"/>
</dbReference>
<dbReference type="GO" id="GO:0020037">
    <property type="term" value="F:heme binding"/>
    <property type="evidence" value="ECO:0007669"/>
    <property type="project" value="InterPro"/>
</dbReference>
<dbReference type="UniPathway" id="UPA00213"/>
<comment type="cofactor">
    <cofactor evidence="8">
        <name>heme</name>
        <dbReference type="ChEBI" id="CHEBI:30413"/>
    </cofactor>
</comment>
<dbReference type="Gene3D" id="1.10.630.10">
    <property type="entry name" value="Cytochrome P450"/>
    <property type="match status" value="1"/>
</dbReference>
<evidence type="ECO:0000313" key="10">
    <source>
        <dbReference type="EMBL" id="AXL93711.1"/>
    </source>
</evidence>
<evidence type="ECO:0000256" key="7">
    <source>
        <dbReference type="ARBA" id="ARBA00023033"/>
    </source>
</evidence>
<dbReference type="PRINTS" id="PR00463">
    <property type="entry name" value="EP450I"/>
</dbReference>
<evidence type="ECO:0000256" key="8">
    <source>
        <dbReference type="PIRSR" id="PIRSR602401-1"/>
    </source>
</evidence>
<dbReference type="PANTHER" id="PTHR47955">
    <property type="entry name" value="CYTOCHROME P450 FAMILY 71 PROTEIN"/>
    <property type="match status" value="1"/>
</dbReference>
<dbReference type="InterPro" id="IPR036396">
    <property type="entry name" value="Cyt_P450_sf"/>
</dbReference>
<reference evidence="10" key="1">
    <citation type="journal article" date="2018" name="Plant Physiol.">
        <title>Jasmone Hydroxylase, a Key Enzyme in the Synthesis of the Alcohol Moiety of Pyrethrin Insecticides.</title>
        <authorList>
            <person name="Li W."/>
            <person name="Zhou F."/>
            <person name="Pichersky E."/>
        </authorList>
    </citation>
    <scope>NUCLEOTIDE SEQUENCE</scope>
</reference>
<dbReference type="PROSITE" id="PS00086">
    <property type="entry name" value="CYTOCHROME_P450"/>
    <property type="match status" value="1"/>
</dbReference>
<dbReference type="InterPro" id="IPR017972">
    <property type="entry name" value="Cyt_P450_CS"/>
</dbReference>
<dbReference type="InterPro" id="IPR002401">
    <property type="entry name" value="Cyt_P450_E_grp-I"/>
</dbReference>
<comment type="similarity">
    <text evidence="2 9">Belongs to the cytochrome P450 family.</text>
</comment>
<dbReference type="InterPro" id="IPR001128">
    <property type="entry name" value="Cyt_P450"/>
</dbReference>
<dbReference type="SUPFAM" id="SSF48264">
    <property type="entry name" value="Cytochrome P450"/>
    <property type="match status" value="1"/>
</dbReference>
<feature type="binding site" description="axial binding residue" evidence="8">
    <location>
        <position position="442"/>
    </location>
    <ligand>
        <name>heme</name>
        <dbReference type="ChEBI" id="CHEBI:30413"/>
    </ligand>
    <ligandPart>
        <name>Fe</name>
        <dbReference type="ChEBI" id="CHEBI:18248"/>
    </ligandPart>
</feature>
<dbReference type="PRINTS" id="PR00385">
    <property type="entry name" value="P450"/>
</dbReference>
<dbReference type="FunFam" id="1.10.630.10:FF:000011">
    <property type="entry name" value="Cytochrome P450 83B1"/>
    <property type="match status" value="1"/>
</dbReference>
<protein>
    <submittedName>
        <fullName evidence="10">Cytochrome P450</fullName>
    </submittedName>
</protein>
<dbReference type="GO" id="GO:0051762">
    <property type="term" value="P:sesquiterpene biosynthetic process"/>
    <property type="evidence" value="ECO:0007669"/>
    <property type="project" value="UniProtKB-ARBA"/>
</dbReference>
<evidence type="ECO:0000256" key="4">
    <source>
        <dbReference type="ARBA" id="ARBA00022723"/>
    </source>
</evidence>
<sequence length="500" mass="56279">MFSSSFETLILSFVSLFVMMIFIRSKWISSYSKMAKNLPPSPSGLPIIGNLHQLGFTPHESLRTLAHKYGSLMLIHLGSVPVIVASSAEAAKEIMKTHDLIFSNRPKMNIASIVTFDAKIVALSPYGEHWRQSKSVYLLNLLSAKRVQSFRHVREDEMNQMLDIIGNSCGSEIDLSKSITSLTNDVVCRVAFGKKYYEDSFKDLMKELFDMFAFFSVGNYVPSLAWVDRLSGLEGKAKKIAKKLDAIFDGIVKQHETRSNESKTNQDIVDILLETQREQARAGTPFHRDTVKALTQEMFVGGTDTTTTAIEWAISEVIKHPRVTKKLQQELDEIAQGRQRITEEDLENAQHPYLDAVLKESMRLHIPLPLIVPREATQDVKVMGYDIAAGTQVVINAWMIARDPTIWNDADEFKPERFLDTDIDYKGLHFELLPFGAGRRGCPGIQFAMSVNKLALANLVYKFDFKLPNGQSVEQLDMTDSPGITLSKKYPLLVIPTARV</sequence>
<evidence type="ECO:0000256" key="1">
    <source>
        <dbReference type="ARBA" id="ARBA00004721"/>
    </source>
</evidence>
<evidence type="ECO:0000256" key="9">
    <source>
        <dbReference type="RuleBase" id="RU000461"/>
    </source>
</evidence>
<dbReference type="GO" id="GO:0005506">
    <property type="term" value="F:iron ion binding"/>
    <property type="evidence" value="ECO:0007669"/>
    <property type="project" value="InterPro"/>
</dbReference>
<keyword evidence="4 8" id="KW-0479">Metal-binding</keyword>
<dbReference type="GO" id="GO:0016712">
    <property type="term" value="F:oxidoreductase activity, acting on paired donors, with incorporation or reduction of molecular oxygen, reduced flavin or flavoprotein as one donor, and incorporation of one atom of oxygen"/>
    <property type="evidence" value="ECO:0007669"/>
    <property type="project" value="UniProtKB-ARBA"/>
</dbReference>
<proteinExistence type="evidence at transcript level"/>
<keyword evidence="6 8" id="KW-0408">Iron</keyword>
<keyword evidence="3 8" id="KW-0349">Heme</keyword>
<dbReference type="EMBL" id="MG874677">
    <property type="protein sequence ID" value="AXL93711.1"/>
    <property type="molecule type" value="mRNA"/>
</dbReference>
<dbReference type="Pfam" id="PF00067">
    <property type="entry name" value="p450"/>
    <property type="match status" value="1"/>
</dbReference>